<feature type="domain" description="DUF7852" evidence="1">
    <location>
        <begin position="168"/>
        <end position="267"/>
    </location>
</feature>
<comment type="caution">
    <text evidence="2">The sequence shown here is derived from an EMBL/GenBank/DDBJ whole genome shotgun (WGS) entry which is preliminary data.</text>
</comment>
<evidence type="ECO:0000313" key="3">
    <source>
        <dbReference type="Proteomes" id="UP000776252"/>
    </source>
</evidence>
<dbReference type="Pfam" id="PF25250">
    <property type="entry name" value="DUF7852"/>
    <property type="match status" value="1"/>
</dbReference>
<keyword evidence="3" id="KW-1185">Reference proteome</keyword>
<accession>A0ABS6BNL8</accession>
<evidence type="ECO:0000313" key="2">
    <source>
        <dbReference type="EMBL" id="MBU3158516.1"/>
    </source>
</evidence>
<evidence type="ECO:0000259" key="1">
    <source>
        <dbReference type="Pfam" id="PF25250"/>
    </source>
</evidence>
<dbReference type="RefSeq" id="WP_216145578.1">
    <property type="nucleotide sequence ID" value="NZ_JAHLDV010000002.1"/>
</dbReference>
<name>A0ABS6BNL8_9CLOT</name>
<dbReference type="Proteomes" id="UP000776252">
    <property type="component" value="Unassembled WGS sequence"/>
</dbReference>
<dbReference type="EMBL" id="JAHLDV010000002">
    <property type="protein sequence ID" value="MBU3158516.1"/>
    <property type="molecule type" value="Genomic_DNA"/>
</dbReference>
<gene>
    <name evidence="2" type="ORF">KPL37_01860</name>
</gene>
<proteinExistence type="predicted"/>
<reference evidence="2 3" key="1">
    <citation type="submission" date="2021-06" db="EMBL/GenBank/DDBJ databases">
        <title>Clostridia strains as spoilage organisms.</title>
        <authorList>
            <person name="Wambui J."/>
            <person name="Stephan R."/>
            <person name="Stevens M.J.A."/>
        </authorList>
    </citation>
    <scope>NUCLEOTIDE SEQUENCE [LARGE SCALE GENOMIC DNA]</scope>
    <source>
        <strain evidence="2 3">DSM 14204</strain>
    </source>
</reference>
<protein>
    <recommendedName>
        <fullName evidence="1">DUF7852 domain-containing protein</fullName>
    </recommendedName>
</protein>
<organism evidence="2 3">
    <name type="scientific">Clostridium frigoris</name>
    <dbReference type="NCBI Taxonomy" id="205327"/>
    <lineage>
        <taxon>Bacteria</taxon>
        <taxon>Bacillati</taxon>
        <taxon>Bacillota</taxon>
        <taxon>Clostridia</taxon>
        <taxon>Eubacteriales</taxon>
        <taxon>Clostridiaceae</taxon>
        <taxon>Clostridium</taxon>
    </lineage>
</organism>
<sequence length="409" mass="47282">MKPEYNRDKLKLIKLLAILNMLQQPNCIININKTSKKNTTKVKIKNKKLNNQELNNQEVIIEDDSGLTLPIEQITINDDSKLILPICDKLSMAKFLIILKNVQQSYYNEKINRIFQNSSIDIKHENTVTPNKLILIRNSKDKLNTKYIMTTQEAIIKDDMECINKKEESNINNNDIYTIHKNINTDYCESLTSTLPIIIAEKNIDIPIESTFRLKNAALDIKNIKKDIYLTSSKLLPMYEKDDILPSLNGKLFLEGFVRNKLDFSVAKGVYDGIINLDTECVIIYIPFKCTTLINCKVPPVFSKGKGLDYIPIYISSDCLNINNDFNQYLSEKDNQCSEYVNCDTKPINCKIEEVKIYETHTLVDRKSFNEKFPLEMNFHTIKESIVLNLSLTLIQKQDIVINYRKNSK</sequence>
<dbReference type="InterPro" id="IPR057174">
    <property type="entry name" value="DUF7852"/>
</dbReference>